<feature type="transmembrane region" description="Helical" evidence="1">
    <location>
        <begin position="116"/>
        <end position="140"/>
    </location>
</feature>
<organism evidence="2 3">
    <name type="scientific">Companilactobacillus mishanensis</name>
    <dbReference type="NCBI Taxonomy" id="2486008"/>
    <lineage>
        <taxon>Bacteria</taxon>
        <taxon>Bacillati</taxon>
        <taxon>Bacillota</taxon>
        <taxon>Bacilli</taxon>
        <taxon>Lactobacillales</taxon>
        <taxon>Lactobacillaceae</taxon>
        <taxon>Companilactobacillus</taxon>
    </lineage>
</organism>
<feature type="transmembrane region" description="Helical" evidence="1">
    <location>
        <begin position="229"/>
        <end position="248"/>
    </location>
</feature>
<keyword evidence="1" id="KW-0812">Transmembrane</keyword>
<name>A0A5P0ZKP7_9LACO</name>
<accession>A0A5P0ZKP7</accession>
<dbReference type="OrthoDB" id="2333995at2"/>
<keyword evidence="1" id="KW-0472">Membrane</keyword>
<evidence type="ECO:0000256" key="1">
    <source>
        <dbReference type="SAM" id="Phobius"/>
    </source>
</evidence>
<feature type="transmembrane region" description="Helical" evidence="1">
    <location>
        <begin position="43"/>
        <end position="65"/>
    </location>
</feature>
<protein>
    <submittedName>
        <fullName evidence="2">Uncharacterized protein</fullName>
    </submittedName>
</protein>
<evidence type="ECO:0000313" key="2">
    <source>
        <dbReference type="EMBL" id="MQS53555.1"/>
    </source>
</evidence>
<evidence type="ECO:0000313" key="3">
    <source>
        <dbReference type="Proteomes" id="UP000380386"/>
    </source>
</evidence>
<reference evidence="2 3" key="1">
    <citation type="journal article" date="2019" name="Syst. Appl. Microbiol.">
        <title>Polyphasic characterization of two novel Lactobacillus spp. isolated from blown salami packages: Description of Lactobacillus halodurans sp. nov. and Lactobacillus salsicarnum sp. nov.</title>
        <authorList>
            <person name="Schuster J.A."/>
            <person name="Klingl A."/>
            <person name="Vogel R.F."/>
            <person name="Ehrmann M.A."/>
        </authorList>
    </citation>
    <scope>NUCLEOTIDE SEQUENCE [LARGE SCALE GENOMIC DNA]</scope>
    <source>
        <strain evidence="2 3">TMW 1.2118</strain>
    </source>
</reference>
<dbReference type="AlphaFoldDB" id="A0A5P0ZKP7"/>
<dbReference type="Proteomes" id="UP000380386">
    <property type="component" value="Unassembled WGS sequence"/>
</dbReference>
<gene>
    <name evidence="2" type="ORF">FHL02_11030</name>
</gene>
<comment type="caution">
    <text evidence="2">The sequence shown here is derived from an EMBL/GenBank/DDBJ whole genome shotgun (WGS) entry which is preliminary data.</text>
</comment>
<feature type="transmembrane region" description="Helical" evidence="1">
    <location>
        <begin position="146"/>
        <end position="164"/>
    </location>
</feature>
<sequence length="279" mass="32452">MKKEKKNNVFQATFKESLNLVDDKFMINEAIKNYKSVNILKKILGMSFMLFSFSLLNFALMGNGLSLDFFAINISSSNFDFIMKVSSYFYLICVVLIVLISLVLSRKFYIFMMFFYLVFVFEFIVGFVFLITFSIGIYSILNWGTIVPMLYLLLIITFLIIFIYNKRQSTLQVLFQSKSFYRVADDLTKKMAQYSAPTILVIMAIKWIMSFGSESGDFSLQIGRVVGSISVPLIAVASVYFGFSYCYYNMFLSYYYLNKYKDEFNLENISKESEMNDDN</sequence>
<proteinExistence type="predicted"/>
<feature type="transmembrane region" description="Helical" evidence="1">
    <location>
        <begin position="85"/>
        <end position="104"/>
    </location>
</feature>
<dbReference type="EMBL" id="VDFM01000022">
    <property type="protein sequence ID" value="MQS53555.1"/>
    <property type="molecule type" value="Genomic_DNA"/>
</dbReference>
<keyword evidence="1" id="KW-1133">Transmembrane helix</keyword>
<dbReference type="RefSeq" id="WP_153384002.1">
    <property type="nucleotide sequence ID" value="NZ_VDFM01000022.1"/>
</dbReference>
<feature type="transmembrane region" description="Helical" evidence="1">
    <location>
        <begin position="191"/>
        <end position="209"/>
    </location>
</feature>